<dbReference type="InterPro" id="IPR029479">
    <property type="entry name" value="Nitroreductase"/>
</dbReference>
<sequence>MTELLGDSGAAGKPYSAGGSAPSVRRTVVNSPGASTYRTPVLAAMARRRSVAKVGSKAPDDRELLTLLRSVVTVADHDALRPWRLLTLRGDDRVRLGTALDAAAGTQRAPGESNLKPLRAALLVAIIASQVDHPKVPHWEQAATAAGAGHLLSLALSEAGWGVMWRSGVHTNAQPVRDLHGLADDELLMGWLYVGDVDPSFARRSATSSRPVPDPTAFLGSLPPADGTTSRMAARSQTADGSQMTDRSRMTDSPMPR</sequence>
<feature type="region of interest" description="Disordered" evidence="1">
    <location>
        <begin position="1"/>
        <end position="32"/>
    </location>
</feature>
<keyword evidence="4" id="KW-1185">Reference proteome</keyword>
<dbReference type="Pfam" id="PF00881">
    <property type="entry name" value="Nitroreductase"/>
    <property type="match status" value="1"/>
</dbReference>
<evidence type="ECO:0000313" key="4">
    <source>
        <dbReference type="Proteomes" id="UP000196581"/>
    </source>
</evidence>
<dbReference type="GO" id="GO:0016491">
    <property type="term" value="F:oxidoreductase activity"/>
    <property type="evidence" value="ECO:0007669"/>
    <property type="project" value="InterPro"/>
</dbReference>
<organism evidence="3 4">
    <name type="scientific">Brevibacterium yomogidense</name>
    <dbReference type="NCBI Taxonomy" id="946573"/>
    <lineage>
        <taxon>Bacteria</taxon>
        <taxon>Bacillati</taxon>
        <taxon>Actinomycetota</taxon>
        <taxon>Actinomycetes</taxon>
        <taxon>Micrococcales</taxon>
        <taxon>Brevibacteriaceae</taxon>
        <taxon>Brevibacterium</taxon>
    </lineage>
</organism>
<dbReference type="Proteomes" id="UP000196581">
    <property type="component" value="Unassembled WGS sequence"/>
</dbReference>
<dbReference type="InterPro" id="IPR052530">
    <property type="entry name" value="NAD(P)H_nitroreductase"/>
</dbReference>
<reference evidence="4" key="1">
    <citation type="submission" date="2017-02" db="EMBL/GenBank/DDBJ databases">
        <authorList>
            <person name="Dridi B."/>
        </authorList>
    </citation>
    <scope>NUCLEOTIDE SEQUENCE [LARGE SCALE GENOMIC DNA]</scope>
    <source>
        <strain evidence="4">B Co 03.10</strain>
    </source>
</reference>
<feature type="region of interest" description="Disordered" evidence="1">
    <location>
        <begin position="203"/>
        <end position="257"/>
    </location>
</feature>
<name>A0A1X6XE25_9MICO</name>
<evidence type="ECO:0000256" key="1">
    <source>
        <dbReference type="SAM" id="MobiDB-lite"/>
    </source>
</evidence>
<dbReference type="PANTHER" id="PTHR43821">
    <property type="entry name" value="NAD(P)H NITROREDUCTASE YDJA-RELATED"/>
    <property type="match status" value="1"/>
</dbReference>
<evidence type="ECO:0000259" key="2">
    <source>
        <dbReference type="Pfam" id="PF00881"/>
    </source>
</evidence>
<feature type="compositionally biased region" description="Polar residues" evidence="1">
    <location>
        <begin position="227"/>
        <end position="245"/>
    </location>
</feature>
<proteinExistence type="predicted"/>
<dbReference type="RefSeq" id="WP_256970269.1">
    <property type="nucleotide sequence ID" value="NZ_FWFF01000012.1"/>
</dbReference>
<evidence type="ECO:0000313" key="3">
    <source>
        <dbReference type="EMBL" id="SLM97340.1"/>
    </source>
</evidence>
<protein>
    <submittedName>
        <fullName evidence="3">Protein YdjA</fullName>
    </submittedName>
</protein>
<accession>A0A1X6XE25</accession>
<gene>
    <name evidence="3" type="ORF">FM105_06955</name>
</gene>
<dbReference type="AlphaFoldDB" id="A0A1X6XE25"/>
<dbReference type="Gene3D" id="3.40.109.10">
    <property type="entry name" value="NADH Oxidase"/>
    <property type="match status" value="1"/>
</dbReference>
<dbReference type="SUPFAM" id="SSF55469">
    <property type="entry name" value="FMN-dependent nitroreductase-like"/>
    <property type="match status" value="1"/>
</dbReference>
<feature type="domain" description="Nitroreductase" evidence="2">
    <location>
        <begin position="46"/>
        <end position="195"/>
    </location>
</feature>
<dbReference type="EMBL" id="FWFF01000012">
    <property type="protein sequence ID" value="SLM97340.1"/>
    <property type="molecule type" value="Genomic_DNA"/>
</dbReference>
<dbReference type="PANTHER" id="PTHR43821:SF1">
    <property type="entry name" value="NAD(P)H NITROREDUCTASE YDJA-RELATED"/>
    <property type="match status" value="1"/>
</dbReference>
<dbReference type="InterPro" id="IPR000415">
    <property type="entry name" value="Nitroreductase-like"/>
</dbReference>